<dbReference type="RefSeq" id="WP_002673077.1">
    <property type="nucleotide sequence ID" value="NZ_GL573160.1"/>
</dbReference>
<dbReference type="Proteomes" id="UP000005391">
    <property type="component" value="Unassembled WGS sequence"/>
</dbReference>
<sequence length="684" mass="78837">MSVQANHDEGLIKTKNLYSWNNAISRWAYNFQNNITYKLTPTTKIDLRMNAQIRKHMGGNYQSQDLFYKMLTSNPINFPITFPAQPGDKHIRYGSSVITGSSYKENAYATMNTSFKEERQNTLNTSLKINQDFSFITKGLTGSILVNFKNWSQNYYSRSITPYTYMIKSGSYNPATKTYELQKLGQGTEYISQSAIGKGSDETLFIQGNFNYTRKIGNHSFEGMVLYTQREYKADVLPHRNQGYSGRITYNYASKYLLEGNFGYTGTERLAKGSRFEFFPAVSAGWVISEEKFFESIKKVVDFFKLRGSYGLIGEDGTGLLAGAAHFLYLQQVGFNQNGYGYTTGVDMNTSYNGPRIINYAVENATWEKVKKLNIGADFNVLGVNMTAEYFYDKRYDILLKREAFPEQLGYGDAKPWTNKGKVDNWGVEFSVNYNKKINNDWHISLKGNFTYNQNKYVDLDDLYYKYPWQVRTGRPLSHRTGYIAEGLFKSQEEIDNSPTQNLGSKVMPGDIKYRDLNGDGVIDSNDQTMISEYGSVPRIQYGFGFTITYKRFDFGAFFNGAAKRNIMMGLNMPYGRGEQHVFQYIANERWTEANPNPNASYPRLGLQDLDVSNNNQQSTYWLRNGDFLRFKQISLGYTFKYGRIYFAGNNIAVFSKFKYWDPELSWYQYPLQRIYSLGFQLNF</sequence>
<dbReference type="NCBIfam" id="TIGR04056">
    <property type="entry name" value="OMP_RagA_SusC"/>
    <property type="match status" value="1"/>
</dbReference>
<dbReference type="AlphaFoldDB" id="E4MRS5"/>
<dbReference type="HOGENOM" id="CLU_004317_1_0_10"/>
<accession>E4MRS5</accession>
<dbReference type="SUPFAM" id="SSF56935">
    <property type="entry name" value="Porins"/>
    <property type="match status" value="1"/>
</dbReference>
<organism evidence="1 2">
    <name type="scientific">Capnocytophaga ochracea F0287</name>
    <dbReference type="NCBI Taxonomy" id="873517"/>
    <lineage>
        <taxon>Bacteria</taxon>
        <taxon>Pseudomonadati</taxon>
        <taxon>Bacteroidota</taxon>
        <taxon>Flavobacteriia</taxon>
        <taxon>Flavobacteriales</taxon>
        <taxon>Flavobacteriaceae</taxon>
        <taxon>Capnocytophaga</taxon>
    </lineage>
</organism>
<protein>
    <submittedName>
        <fullName evidence="1">TonB-linked outer membrane protein, SusC/RagA family</fullName>
    </submittedName>
</protein>
<evidence type="ECO:0000313" key="1">
    <source>
        <dbReference type="EMBL" id="EFS97613.1"/>
    </source>
</evidence>
<dbReference type="EMBL" id="AEOH01000032">
    <property type="protein sequence ID" value="EFS97613.1"/>
    <property type="molecule type" value="Genomic_DNA"/>
</dbReference>
<name>E4MRS5_CAPOC</name>
<proteinExistence type="predicted"/>
<dbReference type="InterPro" id="IPR023996">
    <property type="entry name" value="TonB-dep_OMP_SusC/RagA"/>
</dbReference>
<dbReference type="eggNOG" id="COG4206">
    <property type="taxonomic scope" value="Bacteria"/>
</dbReference>
<gene>
    <name evidence="1" type="ORF">HMPREF1977_1085</name>
</gene>
<comment type="caution">
    <text evidence="1">The sequence shown here is derived from an EMBL/GenBank/DDBJ whole genome shotgun (WGS) entry which is preliminary data.</text>
</comment>
<evidence type="ECO:0000313" key="2">
    <source>
        <dbReference type="Proteomes" id="UP000005391"/>
    </source>
</evidence>
<reference evidence="1 2" key="1">
    <citation type="submission" date="2010-10" db="EMBL/GenBank/DDBJ databases">
        <authorList>
            <person name="Muzny D."/>
            <person name="Qin X."/>
            <person name="Deng J."/>
            <person name="Jiang H."/>
            <person name="Liu Y."/>
            <person name="Qu J."/>
            <person name="Song X.-Z."/>
            <person name="Zhang L."/>
            <person name="Thornton R."/>
            <person name="Coyle M."/>
            <person name="Francisco L."/>
            <person name="Jackson L."/>
            <person name="Javaid M."/>
            <person name="Korchina V."/>
            <person name="Kovar C."/>
            <person name="Mata R."/>
            <person name="Mathew T."/>
            <person name="Ngo R."/>
            <person name="Nguyen L."/>
            <person name="Nguyen N."/>
            <person name="Okwuonu G."/>
            <person name="Ongeri F."/>
            <person name="Pham C."/>
            <person name="Simmons D."/>
            <person name="Wilczek-Boney K."/>
            <person name="Hale W."/>
            <person name="Jakkamsetti A."/>
            <person name="Pham P."/>
            <person name="Ruth R."/>
            <person name="San Lucas F."/>
            <person name="Warren J."/>
            <person name="Zhang J."/>
            <person name="Zhao Z."/>
            <person name="Zhou C."/>
            <person name="Zhu D."/>
            <person name="Lee S."/>
            <person name="Bess C."/>
            <person name="Blankenburg K."/>
            <person name="Forbes L."/>
            <person name="Fu Q."/>
            <person name="Gubbala S."/>
            <person name="Hirani K."/>
            <person name="Jayaseelan J.C."/>
            <person name="Lara F."/>
            <person name="Munidasa M."/>
            <person name="Palculict T."/>
            <person name="Patil S."/>
            <person name="Pu L.-L."/>
            <person name="Saada N."/>
            <person name="Tang L."/>
            <person name="Weissenberger G."/>
            <person name="Zhu Y."/>
            <person name="Hemphill L."/>
            <person name="Shang Y."/>
            <person name="Youmans B."/>
            <person name="Ayvaz T."/>
            <person name="Ross M."/>
            <person name="Santibanez J."/>
            <person name="Aqrawi P."/>
            <person name="Gross S."/>
            <person name="Joshi V."/>
            <person name="Fowler G."/>
            <person name="Nazareth L."/>
            <person name="Reid J."/>
            <person name="Worley K."/>
            <person name="Petrosino J."/>
            <person name="Highlander S."/>
            <person name="Gibbs R."/>
        </authorList>
    </citation>
    <scope>NUCLEOTIDE SEQUENCE [LARGE SCALE GENOMIC DNA]</scope>
    <source>
        <strain evidence="1 2">F0287</strain>
    </source>
</reference>